<sequence length="297" mass="33547">MQDWSQLLKDFHGKDLAQRKTWYGEIAENYNRVRPRYPAAIIARAIEHANLSTHASVPAKILELGCGPGIATLPFAQLGFSMVSLEPNLEASQIAKENCAQYPNVEIQNISFEEWEVESGSMHPDREAFPKEIGNRFDAVLAATSWHWIPPEVAYPKTWTALKEKGALILLWNTPPQLSYEIYQDLDRVYQNLAPSIPPYARYEPVETQIDHFGKFGQGILDSGRFTNLVYDKLVCEVTYSLDDYLALLSTLSAYIVLDPETRNTLFEGLRAELEKICGDRLPLSYVSALHVAQKIG</sequence>
<dbReference type="GO" id="GO:0008168">
    <property type="term" value="F:methyltransferase activity"/>
    <property type="evidence" value="ECO:0007669"/>
    <property type="project" value="UniProtKB-KW"/>
</dbReference>
<reference evidence="3" key="1">
    <citation type="submission" date="2024-01" db="EMBL/GenBank/DDBJ databases">
        <title>Bank of Algae and Cyanobacteria of the Azores (BACA) strain genomes.</title>
        <authorList>
            <person name="Luz R."/>
            <person name="Cordeiro R."/>
            <person name="Fonseca A."/>
            <person name="Goncalves V."/>
        </authorList>
    </citation>
    <scope>NUCLEOTIDE SEQUENCE</scope>
    <source>
        <strain evidence="3">BACA0141</strain>
    </source>
</reference>
<gene>
    <name evidence="3" type="ORF">V2H45_20065</name>
</gene>
<comment type="caution">
    <text evidence="3">The sequence shown here is derived from an EMBL/GenBank/DDBJ whole genome shotgun (WGS) entry which is preliminary data.</text>
</comment>
<dbReference type="PANTHER" id="PTHR44942">
    <property type="entry name" value="METHYLTRANSF_11 DOMAIN-CONTAINING PROTEIN"/>
    <property type="match status" value="1"/>
</dbReference>
<keyword evidence="1 3" id="KW-0489">Methyltransferase</keyword>
<dbReference type="GO" id="GO:0032259">
    <property type="term" value="P:methylation"/>
    <property type="evidence" value="ECO:0007669"/>
    <property type="project" value="UniProtKB-KW"/>
</dbReference>
<keyword evidence="2 3" id="KW-0808">Transferase</keyword>
<evidence type="ECO:0000313" key="4">
    <source>
        <dbReference type="Proteomes" id="UP001333818"/>
    </source>
</evidence>
<dbReference type="PANTHER" id="PTHR44942:SF4">
    <property type="entry name" value="METHYLTRANSFERASE TYPE 11 DOMAIN-CONTAINING PROTEIN"/>
    <property type="match status" value="1"/>
</dbReference>
<dbReference type="CDD" id="cd02440">
    <property type="entry name" value="AdoMet_MTases"/>
    <property type="match status" value="1"/>
</dbReference>
<dbReference type="Gene3D" id="3.40.50.150">
    <property type="entry name" value="Vaccinia Virus protein VP39"/>
    <property type="match status" value="1"/>
</dbReference>
<dbReference type="Proteomes" id="UP001333818">
    <property type="component" value="Unassembled WGS sequence"/>
</dbReference>
<keyword evidence="4" id="KW-1185">Reference proteome</keyword>
<accession>A0AAW9Q4E4</accession>
<dbReference type="EMBL" id="JAZBJZ010000108">
    <property type="protein sequence ID" value="MEE3719044.1"/>
    <property type="molecule type" value="Genomic_DNA"/>
</dbReference>
<protein>
    <submittedName>
        <fullName evidence="3">Class I SAM-dependent methyltransferase</fullName>
        <ecNumber evidence="3">2.1.1.-</ecNumber>
    </submittedName>
</protein>
<organism evidence="3 4">
    <name type="scientific">Tumidithrix elongata BACA0141</name>
    <dbReference type="NCBI Taxonomy" id="2716417"/>
    <lineage>
        <taxon>Bacteria</taxon>
        <taxon>Bacillati</taxon>
        <taxon>Cyanobacteriota</taxon>
        <taxon>Cyanophyceae</taxon>
        <taxon>Pseudanabaenales</taxon>
        <taxon>Pseudanabaenaceae</taxon>
        <taxon>Tumidithrix</taxon>
        <taxon>Tumidithrix elongata</taxon>
    </lineage>
</organism>
<evidence type="ECO:0000313" key="3">
    <source>
        <dbReference type="EMBL" id="MEE3719044.1"/>
    </source>
</evidence>
<dbReference type="InterPro" id="IPR051052">
    <property type="entry name" value="Diverse_substrate_MTase"/>
</dbReference>
<dbReference type="AlphaFoldDB" id="A0AAW9Q4E4"/>
<evidence type="ECO:0000256" key="1">
    <source>
        <dbReference type="ARBA" id="ARBA00022603"/>
    </source>
</evidence>
<dbReference type="SUPFAM" id="SSF53335">
    <property type="entry name" value="S-adenosyl-L-methionine-dependent methyltransferases"/>
    <property type="match status" value="1"/>
</dbReference>
<dbReference type="Pfam" id="PF13489">
    <property type="entry name" value="Methyltransf_23"/>
    <property type="match status" value="1"/>
</dbReference>
<name>A0AAW9Q4E4_9CYAN</name>
<proteinExistence type="predicted"/>
<dbReference type="InterPro" id="IPR029063">
    <property type="entry name" value="SAM-dependent_MTases_sf"/>
</dbReference>
<dbReference type="EC" id="2.1.1.-" evidence="3"/>
<evidence type="ECO:0000256" key="2">
    <source>
        <dbReference type="ARBA" id="ARBA00022679"/>
    </source>
</evidence>
<dbReference type="RefSeq" id="WP_330485480.1">
    <property type="nucleotide sequence ID" value="NZ_JAZBJZ010000108.1"/>
</dbReference>